<dbReference type="AlphaFoldDB" id="A0AAV9N6S7"/>
<dbReference type="EMBL" id="JAVRRD010000016">
    <property type="protein sequence ID" value="KAK5050768.1"/>
    <property type="molecule type" value="Genomic_DNA"/>
</dbReference>
<dbReference type="PANTHER" id="PTHR43433:SF5">
    <property type="entry name" value="AB HYDROLASE-1 DOMAIN-CONTAINING PROTEIN"/>
    <property type="match status" value="1"/>
</dbReference>
<organism evidence="2 3">
    <name type="scientific">Exophiala bonariae</name>
    <dbReference type="NCBI Taxonomy" id="1690606"/>
    <lineage>
        <taxon>Eukaryota</taxon>
        <taxon>Fungi</taxon>
        <taxon>Dikarya</taxon>
        <taxon>Ascomycota</taxon>
        <taxon>Pezizomycotina</taxon>
        <taxon>Eurotiomycetes</taxon>
        <taxon>Chaetothyriomycetidae</taxon>
        <taxon>Chaetothyriales</taxon>
        <taxon>Herpotrichiellaceae</taxon>
        <taxon>Exophiala</taxon>
    </lineage>
</organism>
<dbReference type="Pfam" id="PF00561">
    <property type="entry name" value="Abhydrolase_1"/>
    <property type="match status" value="1"/>
</dbReference>
<dbReference type="Proteomes" id="UP001358417">
    <property type="component" value="Unassembled WGS sequence"/>
</dbReference>
<dbReference type="GeneID" id="89971514"/>
<keyword evidence="3" id="KW-1185">Reference proteome</keyword>
<reference evidence="2 3" key="1">
    <citation type="submission" date="2023-08" db="EMBL/GenBank/DDBJ databases">
        <title>Black Yeasts Isolated from many extreme environments.</title>
        <authorList>
            <person name="Coleine C."/>
            <person name="Stajich J.E."/>
            <person name="Selbmann L."/>
        </authorList>
    </citation>
    <scope>NUCLEOTIDE SEQUENCE [LARGE SCALE GENOMIC DNA]</scope>
    <source>
        <strain evidence="2 3">CCFEE 5792</strain>
    </source>
</reference>
<dbReference type="SUPFAM" id="SSF53474">
    <property type="entry name" value="alpha/beta-Hydrolases"/>
    <property type="match status" value="1"/>
</dbReference>
<dbReference type="PANTHER" id="PTHR43433">
    <property type="entry name" value="HYDROLASE, ALPHA/BETA FOLD FAMILY PROTEIN"/>
    <property type="match status" value="1"/>
</dbReference>
<evidence type="ECO:0000313" key="3">
    <source>
        <dbReference type="Proteomes" id="UP001358417"/>
    </source>
</evidence>
<dbReference type="InterPro" id="IPR050471">
    <property type="entry name" value="AB_hydrolase"/>
</dbReference>
<gene>
    <name evidence="2" type="ORF">LTR84_003327</name>
</gene>
<proteinExistence type="predicted"/>
<feature type="domain" description="AB hydrolase-1" evidence="1">
    <location>
        <begin position="42"/>
        <end position="299"/>
    </location>
</feature>
<dbReference type="RefSeq" id="XP_064705268.1">
    <property type="nucleotide sequence ID" value="XM_064846915.1"/>
</dbReference>
<protein>
    <recommendedName>
        <fullName evidence="1">AB hydrolase-1 domain-containing protein</fullName>
    </recommendedName>
</protein>
<sequence>MASVSAPSASTSGIHQVSPEVQIAYTIYHAQTNSQPQPTPKPTIIFVNGLADPKESWAAQIPALTSAGYAVLTYDNRGLGGSSRPSGPSEVYTTMLMASDLASLLTNKNLNITGAVHILGVSMGGMIAQSFTLEHVLPQRLPAAINVLSITFACTYAFPGPFCTRMFEFWRDVATNMSVGTVLRDTLLWCFSPEYWGDAARQGEIKALDDDLKTVDDIDAGGMGLNAYLAQLNAILVFDSRVEIGKLAALKSQGGPKIVVLAGEDDILIPVSLSRELCGLIPGATWRTTRGGHACNWEFPDEFNQTCLEMWKEIEDGR</sequence>
<comment type="caution">
    <text evidence="2">The sequence shown here is derived from an EMBL/GenBank/DDBJ whole genome shotgun (WGS) entry which is preliminary data.</text>
</comment>
<dbReference type="InterPro" id="IPR029058">
    <property type="entry name" value="AB_hydrolase_fold"/>
</dbReference>
<name>A0AAV9N6S7_9EURO</name>
<evidence type="ECO:0000313" key="2">
    <source>
        <dbReference type="EMBL" id="KAK5050768.1"/>
    </source>
</evidence>
<evidence type="ECO:0000259" key="1">
    <source>
        <dbReference type="Pfam" id="PF00561"/>
    </source>
</evidence>
<dbReference type="InterPro" id="IPR000073">
    <property type="entry name" value="AB_hydrolase_1"/>
</dbReference>
<dbReference type="Gene3D" id="3.40.50.1820">
    <property type="entry name" value="alpha/beta hydrolase"/>
    <property type="match status" value="1"/>
</dbReference>
<accession>A0AAV9N6S7</accession>